<keyword evidence="4" id="KW-0238">DNA-binding</keyword>
<name>A0A0M5LXU4_9MICC</name>
<protein>
    <recommendedName>
        <fullName evidence="8">Htaa domain-containing protein</fullName>
    </recommendedName>
</protein>
<keyword evidence="10" id="KW-1185">Reference proteome</keyword>
<keyword evidence="3" id="KW-0044">Antibiotic</keyword>
<evidence type="ECO:0000256" key="4">
    <source>
        <dbReference type="ARBA" id="ARBA00023125"/>
    </source>
</evidence>
<keyword evidence="7" id="KW-0732">Signal</keyword>
<evidence type="ECO:0000256" key="7">
    <source>
        <dbReference type="SAM" id="SignalP"/>
    </source>
</evidence>
<evidence type="ECO:0000256" key="3">
    <source>
        <dbReference type="ARBA" id="ARBA00023022"/>
    </source>
</evidence>
<evidence type="ECO:0000256" key="5">
    <source>
        <dbReference type="ARBA" id="ARBA00023157"/>
    </source>
</evidence>
<keyword evidence="6" id="KW-0472">Membrane</keyword>
<evidence type="ECO:0000259" key="8">
    <source>
        <dbReference type="Pfam" id="PF04213"/>
    </source>
</evidence>
<reference evidence="10" key="1">
    <citation type="submission" date="2015-09" db="EMBL/GenBank/DDBJ databases">
        <title>Complete genome of Arthrobacter alpinus strain R3.8.</title>
        <authorList>
            <person name="See-Too W.S."/>
            <person name="Chan K.G."/>
        </authorList>
    </citation>
    <scope>NUCLEOTIDE SEQUENCE [LARGE SCALE GENOMIC DNA]</scope>
    <source>
        <strain evidence="10">R3.8</strain>
    </source>
</reference>
<evidence type="ECO:0000256" key="1">
    <source>
        <dbReference type="ARBA" id="ARBA00010648"/>
    </source>
</evidence>
<keyword evidence="6" id="KW-1133">Transmembrane helix</keyword>
<gene>
    <name evidence="9" type="ORF">AOC05_14855</name>
</gene>
<dbReference type="Pfam" id="PF04213">
    <property type="entry name" value="HtaA"/>
    <property type="match status" value="3"/>
</dbReference>
<dbReference type="GO" id="GO:0003677">
    <property type="term" value="F:DNA binding"/>
    <property type="evidence" value="ECO:0007669"/>
    <property type="project" value="UniProtKB-KW"/>
</dbReference>
<keyword evidence="5" id="KW-1015">Disulfide bond</keyword>
<dbReference type="SUPFAM" id="SSF49319">
    <property type="entry name" value="Actinoxanthin-like"/>
    <property type="match status" value="1"/>
</dbReference>
<dbReference type="GO" id="GO:0042742">
    <property type="term" value="P:defense response to bacterium"/>
    <property type="evidence" value="ECO:0007669"/>
    <property type="project" value="UniProtKB-KW"/>
</dbReference>
<feature type="domain" description="Htaa" evidence="8">
    <location>
        <begin position="897"/>
        <end position="1066"/>
    </location>
</feature>
<organism evidence="9 10">
    <name type="scientific">Arthrobacter alpinus</name>
    <dbReference type="NCBI Taxonomy" id="656366"/>
    <lineage>
        <taxon>Bacteria</taxon>
        <taxon>Bacillati</taxon>
        <taxon>Actinomycetota</taxon>
        <taxon>Actinomycetes</taxon>
        <taxon>Micrococcales</taxon>
        <taxon>Micrococcaceae</taxon>
        <taxon>Arthrobacter</taxon>
    </lineage>
</organism>
<dbReference type="Pfam" id="PF00960">
    <property type="entry name" value="Neocarzinostat"/>
    <property type="match status" value="1"/>
</dbReference>
<evidence type="ECO:0000313" key="9">
    <source>
        <dbReference type="EMBL" id="ALE93307.1"/>
    </source>
</evidence>
<evidence type="ECO:0000256" key="6">
    <source>
        <dbReference type="SAM" id="Phobius"/>
    </source>
</evidence>
<dbReference type="Gene3D" id="2.60.40.230">
    <property type="entry name" value="Neocarzinostatin-like"/>
    <property type="match status" value="1"/>
</dbReference>
<keyword evidence="2" id="KW-0929">Antimicrobial</keyword>
<dbReference type="InterPro" id="IPR007331">
    <property type="entry name" value="Htaa"/>
</dbReference>
<dbReference type="EMBL" id="CP012677">
    <property type="protein sequence ID" value="ALE93307.1"/>
    <property type="molecule type" value="Genomic_DNA"/>
</dbReference>
<sequence>MGVLATLAIAGSGLAAGATGAQANEATPASPTTSAVELTGGQLDWGVSKFFRDYITGNIAKGAITPAGGASANPDGTLRFPAVALDSAGRTLAFGGSVAFTGHHGALSTNISDIRIDLAQGMLLADVESISMSTGLLEKYDDVKFATVDTAGVQETGTAFVGTALPSAIHADGVPAFSNVFNAGAAFDPVTFNVTYKTVVQAPVVGVSPAAVSAVPGETATFTAAATGHDSVQWQLSAAGTGPWTDIAGATGEQLVVVADPALNGNLYRAAFSNPGGVVSSDPAALTVGDAPKVWRPALSVFAADGLTPLTAAVPEGTKVLVRGSGYDPAANVAASGSRPPISAGNPAGLYVVFGKFADEWKPSSGAQPSARVVGNQKWAMSQAAFDLIVPAYQSSVKGQWVEVAADGSFAAELTVQKKVVSGEPVEWPGVGNFGAYTYAAGGTVNATQELYAPITVGDAPVVSTATLSVTPADGLKHGSTLRVSGSGYVPGRVIYVAEVAQGPGGNARPALHERAQRVEVRADGTFGPLEVSVTTVFENGEFTAVKDQLFIATFNSPLLGDNTDHDYSNDRSQDAFQALAWADPSAPVVDPTPEVPVPAINTEAKAVEAGQPITFTGSNFTPGGVLAFTEGENVLAVSGPASPATGGLDWGVKESFRSYLAGPIANGNIAASDGATANPDGTFHFPAASYDATGKIAGFKGTLTMAGHEGALHITISKLTVDVKNKTLRADVTSTSADGTAQSLRHVVVATLDTASATSDAEGVKAAGLPVALTEAGVPAFANVYEAGVALDPLSFDVSALAPANDVTVAADGTFSATWAVPARQKPGTYTVKATATPSAARRGIQALAVVEEFALLTFEIFAPADTKPVVPLTPLEPSTPNPGKDQCTAGTIVNGTLSWGVKESFRKYITGNIAKGHVGFNGKAATANDVFVFTGGKGTIDTAKRSGTVQFAGEVAFQGHDYGSGPVLSVTFNNITLAMEGNTGTLSADVLSRSLESATAGSKPGEDTEYKGAVLATLDLGRAALNRESTVYAATGVPAVLAPSGVAPFADFYAAGDALDPVTFALGCNTTVELSGDAVAPPAAGTATLANPVLAKTGAMGLDATVLGALLVLLLGAGAMAGNRLVRRRT</sequence>
<proteinExistence type="inferred from homology"/>
<dbReference type="InterPro" id="IPR002186">
    <property type="entry name" value="Neocarzinostatin_fam"/>
</dbReference>
<dbReference type="InterPro" id="IPR027273">
    <property type="entry name" value="Neocarzinostatin-like"/>
</dbReference>
<dbReference type="KEGG" id="aaq:AOC05_14855"/>
<dbReference type="Proteomes" id="UP000062833">
    <property type="component" value="Chromosome"/>
</dbReference>
<dbReference type="AlphaFoldDB" id="A0A0M5LXU4"/>
<evidence type="ECO:0000313" key="10">
    <source>
        <dbReference type="Proteomes" id="UP000062833"/>
    </source>
</evidence>
<keyword evidence="6" id="KW-0812">Transmembrane</keyword>
<evidence type="ECO:0000256" key="2">
    <source>
        <dbReference type="ARBA" id="ARBA00022529"/>
    </source>
</evidence>
<feature type="domain" description="Htaa" evidence="8">
    <location>
        <begin position="41"/>
        <end position="193"/>
    </location>
</feature>
<dbReference type="PATRIC" id="fig|656366.3.peg.3205"/>
<accession>A0A0M5LXU4</accession>
<comment type="similarity">
    <text evidence="1">Belongs to the neocarzinostatin family.</text>
</comment>
<feature type="transmembrane region" description="Helical" evidence="6">
    <location>
        <begin position="1108"/>
        <end position="1128"/>
    </location>
</feature>
<feature type="chain" id="PRO_5005805570" description="Htaa domain-containing protein" evidence="7">
    <location>
        <begin position="24"/>
        <end position="1132"/>
    </location>
</feature>
<feature type="domain" description="Htaa" evidence="8">
    <location>
        <begin position="647"/>
        <end position="797"/>
    </location>
</feature>
<feature type="signal peptide" evidence="7">
    <location>
        <begin position="1"/>
        <end position="23"/>
    </location>
</feature>